<dbReference type="RefSeq" id="WP_066609678.1">
    <property type="nucleotide sequence ID" value="NZ_LQQU01000003.1"/>
</dbReference>
<reference evidence="2" key="1">
    <citation type="submission" date="2016-01" db="EMBL/GenBank/DDBJ databases">
        <title>Draft genome of Chromobacterium sp. F49.</title>
        <authorList>
            <person name="Hong K.W."/>
        </authorList>
    </citation>
    <scope>NUCLEOTIDE SEQUENCE [LARGE SCALE GENOMIC DNA]</scope>
    <source>
        <strain evidence="2">CN10</strain>
    </source>
</reference>
<organism evidence="1 2">
    <name type="scientific">Crenobacter luteus</name>
    <dbReference type="NCBI Taxonomy" id="1452487"/>
    <lineage>
        <taxon>Bacteria</taxon>
        <taxon>Pseudomonadati</taxon>
        <taxon>Pseudomonadota</taxon>
        <taxon>Betaproteobacteria</taxon>
        <taxon>Neisseriales</taxon>
        <taxon>Neisseriaceae</taxon>
        <taxon>Crenobacter</taxon>
    </lineage>
</organism>
<evidence type="ECO:0000313" key="1">
    <source>
        <dbReference type="EMBL" id="KZE35189.1"/>
    </source>
</evidence>
<gene>
    <name evidence="1" type="ORF">AVW16_05140</name>
</gene>
<dbReference type="OrthoDB" id="5296692at2"/>
<evidence type="ECO:0000313" key="2">
    <source>
        <dbReference type="Proteomes" id="UP000076625"/>
    </source>
</evidence>
<accession>A0A165G5Q1</accession>
<proteinExistence type="predicted"/>
<dbReference type="Proteomes" id="UP000076625">
    <property type="component" value="Unassembled WGS sequence"/>
</dbReference>
<evidence type="ECO:0008006" key="3">
    <source>
        <dbReference type="Google" id="ProtNLM"/>
    </source>
</evidence>
<dbReference type="AlphaFoldDB" id="A0A165G5Q1"/>
<protein>
    <recommendedName>
        <fullName evidence="3">DUF3460 domain-containing protein</fullName>
    </recommendedName>
</protein>
<dbReference type="Pfam" id="PF11943">
    <property type="entry name" value="DUF3460"/>
    <property type="match status" value="1"/>
</dbReference>
<comment type="caution">
    <text evidence="1">The sequence shown here is derived from an EMBL/GenBank/DDBJ whole genome shotgun (WGS) entry which is preliminary data.</text>
</comment>
<name>A0A165G5Q1_9NEIS</name>
<dbReference type="EMBL" id="LQQU01000003">
    <property type="protein sequence ID" value="KZE35189.1"/>
    <property type="molecule type" value="Genomic_DNA"/>
</dbReference>
<keyword evidence="2" id="KW-1185">Reference proteome</keyword>
<sequence length="70" mass="8638">MRTGHSHYRPGHDGYVSPFTEFMDHFLEDHPEVVEDQRRGWYRFWDHKADFDEMLKERQDSVPIKGYDYF</sequence>
<dbReference type="InterPro" id="IPR021853">
    <property type="entry name" value="DUF3460"/>
</dbReference>